<evidence type="ECO:0000256" key="1">
    <source>
        <dbReference type="SAM" id="MobiDB-lite"/>
    </source>
</evidence>
<feature type="compositionally biased region" description="Low complexity" evidence="1">
    <location>
        <begin position="133"/>
        <end position="166"/>
    </location>
</feature>
<evidence type="ECO:0000313" key="3">
    <source>
        <dbReference type="Proteomes" id="UP000410492"/>
    </source>
</evidence>
<reference evidence="2 3" key="1">
    <citation type="submission" date="2019-01" db="EMBL/GenBank/DDBJ databases">
        <authorList>
            <person name="Sayadi A."/>
        </authorList>
    </citation>
    <scope>NUCLEOTIDE SEQUENCE [LARGE SCALE GENOMIC DNA]</scope>
</reference>
<dbReference type="AlphaFoldDB" id="A0A653BJ76"/>
<evidence type="ECO:0000313" key="2">
    <source>
        <dbReference type="EMBL" id="VEN35592.1"/>
    </source>
</evidence>
<keyword evidence="3" id="KW-1185">Reference proteome</keyword>
<dbReference type="EMBL" id="CAACVG010001750">
    <property type="protein sequence ID" value="VEN35592.1"/>
    <property type="molecule type" value="Genomic_DNA"/>
</dbReference>
<feature type="compositionally biased region" description="Basic and acidic residues" evidence="1">
    <location>
        <begin position="76"/>
        <end position="85"/>
    </location>
</feature>
<feature type="compositionally biased region" description="Polar residues" evidence="1">
    <location>
        <begin position="92"/>
        <end position="103"/>
    </location>
</feature>
<feature type="non-terminal residue" evidence="2">
    <location>
        <position position="178"/>
    </location>
</feature>
<feature type="compositionally biased region" description="Basic and acidic residues" evidence="1">
    <location>
        <begin position="113"/>
        <end position="130"/>
    </location>
</feature>
<proteinExistence type="predicted"/>
<organism evidence="2 3">
    <name type="scientific">Callosobruchus maculatus</name>
    <name type="common">Southern cowpea weevil</name>
    <name type="synonym">Pulse bruchid</name>
    <dbReference type="NCBI Taxonomy" id="64391"/>
    <lineage>
        <taxon>Eukaryota</taxon>
        <taxon>Metazoa</taxon>
        <taxon>Ecdysozoa</taxon>
        <taxon>Arthropoda</taxon>
        <taxon>Hexapoda</taxon>
        <taxon>Insecta</taxon>
        <taxon>Pterygota</taxon>
        <taxon>Neoptera</taxon>
        <taxon>Endopterygota</taxon>
        <taxon>Coleoptera</taxon>
        <taxon>Polyphaga</taxon>
        <taxon>Cucujiformia</taxon>
        <taxon>Chrysomeloidea</taxon>
        <taxon>Chrysomelidae</taxon>
        <taxon>Bruchinae</taxon>
        <taxon>Bruchini</taxon>
        <taxon>Callosobruchus</taxon>
    </lineage>
</organism>
<feature type="compositionally biased region" description="Basic and acidic residues" evidence="1">
    <location>
        <begin position="1"/>
        <end position="44"/>
    </location>
</feature>
<feature type="region of interest" description="Disordered" evidence="1">
    <location>
        <begin position="1"/>
        <end position="167"/>
    </location>
</feature>
<feature type="compositionally biased region" description="Acidic residues" evidence="1">
    <location>
        <begin position="50"/>
        <end position="63"/>
    </location>
</feature>
<name>A0A653BJ76_CALMS</name>
<protein>
    <submittedName>
        <fullName evidence="2">Uncharacterized protein</fullName>
    </submittedName>
</protein>
<dbReference type="Proteomes" id="UP000410492">
    <property type="component" value="Unassembled WGS sequence"/>
</dbReference>
<gene>
    <name evidence="2" type="ORF">CALMAC_LOCUS1472</name>
</gene>
<sequence>MLPYLEELRKQQNKEEVYNRRQAKKRAEVRSIESETPSKVKKVEAPQNNEEVEVPEPQVEDVEEIKGDKEEEEVVEERHKPARQEEQEESGYRNSSAMNNDTEVTLRKPHVTIQKDTENEDSDKSGHASPEKTSSTPTSPQPNSLQQLPRSEPAAVAPATVQTPTTGNRLQILKNFFK</sequence>
<accession>A0A653BJ76</accession>